<dbReference type="EMBL" id="PVTI01000013">
    <property type="protein sequence ID" value="PRY58128.1"/>
    <property type="molecule type" value="Genomic_DNA"/>
</dbReference>
<keyword evidence="3" id="KW-0804">Transcription</keyword>
<dbReference type="InterPro" id="IPR023772">
    <property type="entry name" value="DNA-bd_HTH_TetR-type_CS"/>
</dbReference>
<feature type="DNA-binding region" description="H-T-H motif" evidence="4">
    <location>
        <begin position="86"/>
        <end position="105"/>
    </location>
</feature>
<dbReference type="PROSITE" id="PS50977">
    <property type="entry name" value="HTH_TETR_2"/>
    <property type="match status" value="1"/>
</dbReference>
<evidence type="ECO:0000256" key="2">
    <source>
        <dbReference type="ARBA" id="ARBA00023125"/>
    </source>
</evidence>
<dbReference type="InterPro" id="IPR054129">
    <property type="entry name" value="DesT_TetR_C"/>
</dbReference>
<feature type="domain" description="HTH tetR-type" evidence="6">
    <location>
        <begin position="63"/>
        <end position="123"/>
    </location>
</feature>
<reference evidence="7 8" key="1">
    <citation type="submission" date="2018-03" db="EMBL/GenBank/DDBJ databases">
        <title>Genomic Encyclopedia of Archaeal and Bacterial Type Strains, Phase II (KMG-II): from individual species to whole genera.</title>
        <authorList>
            <person name="Goeker M."/>
        </authorList>
    </citation>
    <scope>NUCLEOTIDE SEQUENCE [LARGE SCALE GENOMIC DNA]</scope>
    <source>
        <strain evidence="7 8">ATCC BAA-1496</strain>
    </source>
</reference>
<evidence type="ECO:0000313" key="8">
    <source>
        <dbReference type="Proteomes" id="UP000237822"/>
    </source>
</evidence>
<evidence type="ECO:0000256" key="1">
    <source>
        <dbReference type="ARBA" id="ARBA00023015"/>
    </source>
</evidence>
<accession>A0A2T0UJU4</accession>
<dbReference type="Proteomes" id="UP000237822">
    <property type="component" value="Unassembled WGS sequence"/>
</dbReference>
<evidence type="ECO:0000256" key="3">
    <source>
        <dbReference type="ARBA" id="ARBA00023163"/>
    </source>
</evidence>
<dbReference type="InterPro" id="IPR009057">
    <property type="entry name" value="Homeodomain-like_sf"/>
</dbReference>
<feature type="compositionally biased region" description="Basic residues" evidence="5">
    <location>
        <begin position="45"/>
        <end position="54"/>
    </location>
</feature>
<dbReference type="Pfam" id="PF21943">
    <property type="entry name" value="TetR_C_46"/>
    <property type="match status" value="1"/>
</dbReference>
<dbReference type="SUPFAM" id="SSF48498">
    <property type="entry name" value="Tetracyclin repressor-like, C-terminal domain"/>
    <property type="match status" value="1"/>
</dbReference>
<name>A0A2T0UJU4_9MICO</name>
<dbReference type="InterPro" id="IPR036271">
    <property type="entry name" value="Tet_transcr_reg_TetR-rel_C_sf"/>
</dbReference>
<evidence type="ECO:0000313" key="7">
    <source>
        <dbReference type="EMBL" id="PRY58128.1"/>
    </source>
</evidence>
<organism evidence="7 8">
    <name type="scientific">Knoellia remsis</name>
    <dbReference type="NCBI Taxonomy" id="407159"/>
    <lineage>
        <taxon>Bacteria</taxon>
        <taxon>Bacillati</taxon>
        <taxon>Actinomycetota</taxon>
        <taxon>Actinomycetes</taxon>
        <taxon>Micrococcales</taxon>
        <taxon>Intrasporangiaceae</taxon>
        <taxon>Knoellia</taxon>
    </lineage>
</organism>
<dbReference type="SUPFAM" id="SSF46689">
    <property type="entry name" value="Homeodomain-like"/>
    <property type="match status" value="1"/>
</dbReference>
<dbReference type="AlphaFoldDB" id="A0A2T0UJU4"/>
<keyword evidence="8" id="KW-1185">Reference proteome</keyword>
<dbReference type="GO" id="GO:0003700">
    <property type="term" value="F:DNA-binding transcription factor activity"/>
    <property type="evidence" value="ECO:0007669"/>
    <property type="project" value="TreeGrafter"/>
</dbReference>
<dbReference type="Gene3D" id="1.10.357.10">
    <property type="entry name" value="Tetracycline Repressor, domain 2"/>
    <property type="match status" value="1"/>
</dbReference>
<feature type="region of interest" description="Disordered" evidence="5">
    <location>
        <begin position="1"/>
        <end position="65"/>
    </location>
</feature>
<dbReference type="PRINTS" id="PR00455">
    <property type="entry name" value="HTHTETR"/>
</dbReference>
<keyword evidence="2 4" id="KW-0238">DNA-binding</keyword>
<evidence type="ECO:0000259" key="6">
    <source>
        <dbReference type="PROSITE" id="PS50977"/>
    </source>
</evidence>
<dbReference type="GO" id="GO:0000976">
    <property type="term" value="F:transcription cis-regulatory region binding"/>
    <property type="evidence" value="ECO:0007669"/>
    <property type="project" value="TreeGrafter"/>
</dbReference>
<proteinExistence type="predicted"/>
<keyword evidence="1" id="KW-0805">Transcription regulation</keyword>
<comment type="caution">
    <text evidence="7">The sequence shown here is derived from an EMBL/GenBank/DDBJ whole genome shotgun (WGS) entry which is preliminary data.</text>
</comment>
<dbReference type="OrthoDB" id="4214267at2"/>
<gene>
    <name evidence="7" type="ORF">BCF74_11351</name>
</gene>
<evidence type="ECO:0000256" key="4">
    <source>
        <dbReference type="PROSITE-ProRule" id="PRU00335"/>
    </source>
</evidence>
<dbReference type="PANTHER" id="PTHR30055:SF226">
    <property type="entry name" value="HTH-TYPE TRANSCRIPTIONAL REGULATOR PKSA"/>
    <property type="match status" value="1"/>
</dbReference>
<feature type="compositionally biased region" description="Basic and acidic residues" evidence="5">
    <location>
        <begin position="7"/>
        <end position="33"/>
    </location>
</feature>
<sequence length="265" mass="30149">MTGVSARVERSQTGKDTDRLWKFPDQRRTDDARMSTTDEVPTTTPRRRGPKKGTPRAPRMKREERERQLLDVAERVFADNSYQATTMELIASEAGITKPVIYDHFRSKDQLLVAVVARAREELLDSTSEALDAVPSSAPIEEYFRAGVRAFMEFFERRRGSFRVYMQEAAVAAVAGADIENLRQEQAREIAERFGDIPQVAGYPMMIREAMAEIMIATNERVASWRLRNPDIDLDTAVEIVMAVLWNGFRSYTEGDVPQVDLTPR</sequence>
<dbReference type="Pfam" id="PF00440">
    <property type="entry name" value="TetR_N"/>
    <property type="match status" value="1"/>
</dbReference>
<dbReference type="InterPro" id="IPR050109">
    <property type="entry name" value="HTH-type_TetR-like_transc_reg"/>
</dbReference>
<evidence type="ECO:0000256" key="5">
    <source>
        <dbReference type="SAM" id="MobiDB-lite"/>
    </source>
</evidence>
<dbReference type="InterPro" id="IPR001647">
    <property type="entry name" value="HTH_TetR"/>
</dbReference>
<dbReference type="PROSITE" id="PS01081">
    <property type="entry name" value="HTH_TETR_1"/>
    <property type="match status" value="1"/>
</dbReference>
<dbReference type="PANTHER" id="PTHR30055">
    <property type="entry name" value="HTH-TYPE TRANSCRIPTIONAL REGULATOR RUTR"/>
    <property type="match status" value="1"/>
</dbReference>
<protein>
    <submittedName>
        <fullName evidence="7">TetR family transcriptional regulator</fullName>
    </submittedName>
</protein>